<proteinExistence type="predicted"/>
<accession>A0ABR8F5X8</accession>
<sequence>MKGNRIMLALSCMIVITLNLMSCAEKVKVESRIINTGTKISGSASLYLSTAKKGAEAECEQIYNLATNASSDAQILSLLLVNSEMNPHIDQKIGEIKQHLDRLQSATIKNVTVVSLRSEYVSMMQEALQSVEAWSASKAETQRQQITKVFSTQISKAISFRMKRMFIGNCQR</sequence>
<dbReference type="EMBL" id="JACJTE010000071">
    <property type="protein sequence ID" value="MBD2565142.1"/>
    <property type="molecule type" value="Genomic_DNA"/>
</dbReference>
<protein>
    <submittedName>
        <fullName evidence="2">Uncharacterized protein</fullName>
    </submittedName>
</protein>
<keyword evidence="1" id="KW-0732">Signal</keyword>
<name>A0ABR8F5X8_NOSLI</name>
<feature type="signal peptide" evidence="1">
    <location>
        <begin position="1"/>
        <end position="24"/>
    </location>
</feature>
<evidence type="ECO:0000256" key="1">
    <source>
        <dbReference type="SAM" id="SignalP"/>
    </source>
</evidence>
<organism evidence="2 3">
    <name type="scientific">Nostoc linckia FACHB-391</name>
    <dbReference type="NCBI Taxonomy" id="2692906"/>
    <lineage>
        <taxon>Bacteria</taxon>
        <taxon>Bacillati</taxon>
        <taxon>Cyanobacteriota</taxon>
        <taxon>Cyanophyceae</taxon>
        <taxon>Nostocales</taxon>
        <taxon>Nostocaceae</taxon>
        <taxon>Nostoc</taxon>
    </lineage>
</organism>
<reference evidence="2 3" key="1">
    <citation type="journal article" date="2020" name="ISME J.">
        <title>Comparative genomics reveals insights into cyanobacterial evolution and habitat adaptation.</title>
        <authorList>
            <person name="Chen M.Y."/>
            <person name="Teng W.K."/>
            <person name="Zhao L."/>
            <person name="Hu C.X."/>
            <person name="Zhou Y.K."/>
            <person name="Han B.P."/>
            <person name="Song L.R."/>
            <person name="Shu W.S."/>
        </authorList>
    </citation>
    <scope>NUCLEOTIDE SEQUENCE [LARGE SCALE GENOMIC DNA]</scope>
    <source>
        <strain evidence="2 3">FACHB-391</strain>
    </source>
</reference>
<dbReference type="RefSeq" id="WP_190900158.1">
    <property type="nucleotide sequence ID" value="NZ_JACJTE010000071.1"/>
</dbReference>
<evidence type="ECO:0000313" key="3">
    <source>
        <dbReference type="Proteomes" id="UP000604661"/>
    </source>
</evidence>
<gene>
    <name evidence="2" type="ORF">H6G95_32095</name>
</gene>
<feature type="chain" id="PRO_5047366455" evidence="1">
    <location>
        <begin position="25"/>
        <end position="172"/>
    </location>
</feature>
<comment type="caution">
    <text evidence="2">The sequence shown here is derived from an EMBL/GenBank/DDBJ whole genome shotgun (WGS) entry which is preliminary data.</text>
</comment>
<keyword evidence="3" id="KW-1185">Reference proteome</keyword>
<dbReference type="Proteomes" id="UP000604661">
    <property type="component" value="Unassembled WGS sequence"/>
</dbReference>
<evidence type="ECO:0000313" key="2">
    <source>
        <dbReference type="EMBL" id="MBD2565142.1"/>
    </source>
</evidence>